<gene>
    <name evidence="1" type="ORF">MANES_12G040759v8</name>
</gene>
<organism evidence="1 2">
    <name type="scientific">Manihot esculenta</name>
    <name type="common">Cassava</name>
    <name type="synonym">Jatropha manihot</name>
    <dbReference type="NCBI Taxonomy" id="3983"/>
    <lineage>
        <taxon>Eukaryota</taxon>
        <taxon>Viridiplantae</taxon>
        <taxon>Streptophyta</taxon>
        <taxon>Embryophyta</taxon>
        <taxon>Tracheophyta</taxon>
        <taxon>Spermatophyta</taxon>
        <taxon>Magnoliopsida</taxon>
        <taxon>eudicotyledons</taxon>
        <taxon>Gunneridae</taxon>
        <taxon>Pentapetalae</taxon>
        <taxon>rosids</taxon>
        <taxon>fabids</taxon>
        <taxon>Malpighiales</taxon>
        <taxon>Euphorbiaceae</taxon>
        <taxon>Crotonoideae</taxon>
        <taxon>Manihoteae</taxon>
        <taxon>Manihot</taxon>
    </lineage>
</organism>
<comment type="caution">
    <text evidence="1">The sequence shown here is derived from an EMBL/GenBank/DDBJ whole genome shotgun (WGS) entry which is preliminary data.</text>
</comment>
<evidence type="ECO:0000313" key="1">
    <source>
        <dbReference type="EMBL" id="KAG8641876.1"/>
    </source>
</evidence>
<proteinExistence type="predicted"/>
<name>A0ACB7GT63_MANES</name>
<dbReference type="Proteomes" id="UP000091857">
    <property type="component" value="Chromosome 12"/>
</dbReference>
<sequence>MNLLKFKKPIFTSSKGQLLLLISLGFGLRPPIRVCQKKNSSFACKTVQEIIFQEKLLIQAFGILKQRIIWGFFWIKPQIHLPFCWKIHQPSKRVKTLKRRHVIKISKSHSNQPQGKGLLQITKNRPRVEGNPYSIQFN</sequence>
<dbReference type="EMBL" id="CM004398">
    <property type="protein sequence ID" value="KAG8641876.1"/>
    <property type="molecule type" value="Genomic_DNA"/>
</dbReference>
<reference evidence="2" key="1">
    <citation type="journal article" date="2016" name="Nat. Biotechnol.">
        <title>Sequencing wild and cultivated cassava and related species reveals extensive interspecific hybridization and genetic diversity.</title>
        <authorList>
            <person name="Bredeson J.V."/>
            <person name="Lyons J.B."/>
            <person name="Prochnik S.E."/>
            <person name="Wu G.A."/>
            <person name="Ha C.M."/>
            <person name="Edsinger-Gonzales E."/>
            <person name="Grimwood J."/>
            <person name="Schmutz J."/>
            <person name="Rabbi I.Y."/>
            <person name="Egesi C."/>
            <person name="Nauluvula P."/>
            <person name="Lebot V."/>
            <person name="Ndunguru J."/>
            <person name="Mkamilo G."/>
            <person name="Bart R.S."/>
            <person name="Setter T.L."/>
            <person name="Gleadow R.M."/>
            <person name="Kulakow P."/>
            <person name="Ferguson M.E."/>
            <person name="Rounsley S."/>
            <person name="Rokhsar D.S."/>
        </authorList>
    </citation>
    <scope>NUCLEOTIDE SEQUENCE [LARGE SCALE GENOMIC DNA]</scope>
    <source>
        <strain evidence="2">cv. AM560-2</strain>
    </source>
</reference>
<evidence type="ECO:0000313" key="2">
    <source>
        <dbReference type="Proteomes" id="UP000091857"/>
    </source>
</evidence>
<protein>
    <submittedName>
        <fullName evidence="1">Uncharacterized protein</fullName>
    </submittedName>
</protein>
<accession>A0ACB7GT63</accession>
<keyword evidence="2" id="KW-1185">Reference proteome</keyword>